<dbReference type="InParanoid" id="A0A1Q3AZ62"/>
<evidence type="ECO:0000313" key="6">
    <source>
        <dbReference type="Proteomes" id="UP000187406"/>
    </source>
</evidence>
<organism evidence="5 6">
    <name type="scientific">Cephalotus follicularis</name>
    <name type="common">Albany pitcher plant</name>
    <dbReference type="NCBI Taxonomy" id="3775"/>
    <lineage>
        <taxon>Eukaryota</taxon>
        <taxon>Viridiplantae</taxon>
        <taxon>Streptophyta</taxon>
        <taxon>Embryophyta</taxon>
        <taxon>Tracheophyta</taxon>
        <taxon>Spermatophyta</taxon>
        <taxon>Magnoliopsida</taxon>
        <taxon>eudicotyledons</taxon>
        <taxon>Gunneridae</taxon>
        <taxon>Pentapetalae</taxon>
        <taxon>rosids</taxon>
        <taxon>fabids</taxon>
        <taxon>Oxalidales</taxon>
        <taxon>Cephalotaceae</taxon>
        <taxon>Cephalotus</taxon>
    </lineage>
</organism>
<dbReference type="InterPro" id="IPR014748">
    <property type="entry name" value="Enoyl-CoA_hydra_C"/>
</dbReference>
<evidence type="ECO:0000256" key="3">
    <source>
        <dbReference type="ARBA" id="ARBA00066833"/>
    </source>
</evidence>
<dbReference type="NCBIfam" id="TIGR01929">
    <property type="entry name" value="menB"/>
    <property type="match status" value="1"/>
</dbReference>
<reference evidence="6" key="1">
    <citation type="submission" date="2016-04" db="EMBL/GenBank/DDBJ databases">
        <title>Cephalotus genome sequencing.</title>
        <authorList>
            <person name="Fukushima K."/>
            <person name="Hasebe M."/>
            <person name="Fang X."/>
        </authorList>
    </citation>
    <scope>NUCLEOTIDE SEQUENCE [LARGE SCALE GENOMIC DNA]</scope>
    <source>
        <strain evidence="6">cv. St1</strain>
    </source>
</reference>
<dbReference type="STRING" id="3775.A0A1Q3AZ62"/>
<keyword evidence="2" id="KW-0456">Lyase</keyword>
<dbReference type="Pfam" id="PF00378">
    <property type="entry name" value="ECH_1"/>
    <property type="match status" value="1"/>
</dbReference>
<dbReference type="GO" id="GO:0008935">
    <property type="term" value="F:1,4-dihydroxy-2-naphthoyl-CoA synthase activity"/>
    <property type="evidence" value="ECO:0007669"/>
    <property type="project" value="UniProtKB-EC"/>
</dbReference>
<dbReference type="PROSITE" id="PS00166">
    <property type="entry name" value="ENOYL_COA_HYDRATASE"/>
    <property type="match status" value="1"/>
</dbReference>
<dbReference type="EMBL" id="BDDD01000181">
    <property type="protein sequence ID" value="GAV61019.1"/>
    <property type="molecule type" value="Genomic_DNA"/>
</dbReference>
<proteinExistence type="inferred from homology"/>
<dbReference type="OrthoDB" id="2018133at2759"/>
<dbReference type="CDD" id="cd06558">
    <property type="entry name" value="crotonase-like"/>
    <property type="match status" value="1"/>
</dbReference>
<keyword evidence="6" id="KW-1185">Reference proteome</keyword>
<dbReference type="Gene3D" id="1.10.12.10">
    <property type="entry name" value="Lyase 2-enoyl-coa Hydratase, Chain A, domain 2"/>
    <property type="match status" value="1"/>
</dbReference>
<gene>
    <name evidence="5" type="ORF">CFOL_v3_04547</name>
</gene>
<name>A0A1Q3AZ62_CEPFO</name>
<dbReference type="Proteomes" id="UP000187406">
    <property type="component" value="Unassembled WGS sequence"/>
</dbReference>
<dbReference type="GO" id="GO:0009234">
    <property type="term" value="P:menaquinone biosynthetic process"/>
    <property type="evidence" value="ECO:0007669"/>
    <property type="project" value="InterPro"/>
</dbReference>
<dbReference type="InterPro" id="IPR029045">
    <property type="entry name" value="ClpP/crotonase-like_dom_sf"/>
</dbReference>
<dbReference type="Gene3D" id="3.90.226.10">
    <property type="entry name" value="2-enoyl-CoA Hydratase, Chain A, domain 1"/>
    <property type="match status" value="1"/>
</dbReference>
<evidence type="ECO:0000256" key="1">
    <source>
        <dbReference type="ARBA" id="ARBA00000177"/>
    </source>
</evidence>
<sequence length="343" mass="37641">MAQISDKDLNTVRRRMACVSNHLTPENLGSSNIPAGGTATVALRNTSSMNNNRYHRIHGEVPAHQVVWRPYSDDETGKKFVDILYEKAVGESIAKITINRPERRNAFSPQTVKELIRAFDDARDDSSIGVIILTGKGTKAFCSGGDLALRTADGYADNENMSRLNVLDLQVQIRRLPKPVIAMVAGYAVGGGHVLHMVCDLTIAADNAIFGQNGPKVGSFDAGYGSSVMSRLVGPKKAREMWFLARFYTASEAEKMGLVNTVVPLQKLEQETIKWCREILRNSPTAIRVLKSALNAVDDGHAGLQEIGGNATLMFYGSEEANEGKTAYMEHRPPDFSKFSRRP</sequence>
<dbReference type="InterPro" id="IPR001753">
    <property type="entry name" value="Enoyl-CoA_hydra/iso"/>
</dbReference>
<evidence type="ECO:0000256" key="4">
    <source>
        <dbReference type="RuleBase" id="RU003707"/>
    </source>
</evidence>
<dbReference type="InterPro" id="IPR010198">
    <property type="entry name" value="DHNA-CoA_synthase_MenB"/>
</dbReference>
<dbReference type="FunFam" id="3.90.226.10:FF:000003">
    <property type="entry name" value="1,4-dihydroxy-2-naphthoyl-CoA synthase"/>
    <property type="match status" value="1"/>
</dbReference>
<dbReference type="NCBIfam" id="NF005637">
    <property type="entry name" value="PRK07396.1"/>
    <property type="match status" value="1"/>
</dbReference>
<dbReference type="HAMAP" id="MF_01934">
    <property type="entry name" value="MenB"/>
    <property type="match status" value="1"/>
</dbReference>
<dbReference type="AlphaFoldDB" id="A0A1Q3AZ62"/>
<dbReference type="PANTHER" id="PTHR43113">
    <property type="entry name" value="NUCLEOSIDE-DIPHOSPHATE-SUGAR EPIMERASE"/>
    <property type="match status" value="1"/>
</dbReference>
<dbReference type="InterPro" id="IPR018376">
    <property type="entry name" value="Enoyl-CoA_hyd/isom_CS"/>
</dbReference>
<comment type="caution">
    <text evidence="5">The sequence shown here is derived from an EMBL/GenBank/DDBJ whole genome shotgun (WGS) entry which is preliminary data.</text>
</comment>
<comment type="similarity">
    <text evidence="4">Belongs to the enoyl-CoA hydratase/isomerase family.</text>
</comment>
<protein>
    <recommendedName>
        <fullName evidence="3">1,4-dihydroxy-2-naphthoyl-CoA synthase</fullName>
        <ecNumber evidence="3">4.1.3.36</ecNumber>
    </recommendedName>
</protein>
<dbReference type="SUPFAM" id="SSF52096">
    <property type="entry name" value="ClpP/crotonase"/>
    <property type="match status" value="1"/>
</dbReference>
<dbReference type="PANTHER" id="PTHR43113:SF1">
    <property type="entry name" value="1,4-DIHYDROXY-2-NAPHTHOYL-COA SYNTHASE, PEROXISOMAL"/>
    <property type="match status" value="1"/>
</dbReference>
<dbReference type="FunFam" id="1.10.12.10:FF:000003">
    <property type="entry name" value="1,4-dihydroxy-2-naphthoyl-CoA synthase"/>
    <property type="match status" value="1"/>
</dbReference>
<dbReference type="EC" id="4.1.3.36" evidence="3"/>
<evidence type="ECO:0000256" key="2">
    <source>
        <dbReference type="ARBA" id="ARBA00023239"/>
    </source>
</evidence>
<dbReference type="GO" id="GO:0005829">
    <property type="term" value="C:cytosol"/>
    <property type="evidence" value="ECO:0007669"/>
    <property type="project" value="TreeGrafter"/>
</dbReference>
<dbReference type="FunCoup" id="A0A1Q3AZ62">
    <property type="interactions" value="816"/>
</dbReference>
<evidence type="ECO:0000313" key="5">
    <source>
        <dbReference type="EMBL" id="GAV61019.1"/>
    </source>
</evidence>
<comment type="catalytic activity">
    <reaction evidence="1">
        <text>2-succinylbenzoyl-CoA + H(+) = 1,4-dihydroxy-2-naphthoyl-CoA + H2O</text>
        <dbReference type="Rhea" id="RHEA:26562"/>
        <dbReference type="ChEBI" id="CHEBI:15377"/>
        <dbReference type="ChEBI" id="CHEBI:15378"/>
        <dbReference type="ChEBI" id="CHEBI:57364"/>
        <dbReference type="ChEBI" id="CHEBI:58897"/>
        <dbReference type="EC" id="4.1.3.36"/>
    </reaction>
</comment>
<accession>A0A1Q3AZ62</accession>